<feature type="transmembrane region" description="Helical" evidence="8">
    <location>
        <begin position="244"/>
        <end position="268"/>
    </location>
</feature>
<evidence type="ECO:0000313" key="10">
    <source>
        <dbReference type="Proteomes" id="UP001642540"/>
    </source>
</evidence>
<name>A0ABP1RE00_9HEXA</name>
<comment type="subcellular location">
    <subcellularLocation>
        <location evidence="1">Membrane</location>
        <topology evidence="1">Multi-pass membrane protein</topology>
    </subcellularLocation>
</comment>
<keyword evidence="3" id="KW-0813">Transport</keyword>
<evidence type="ECO:0000256" key="2">
    <source>
        <dbReference type="ARBA" id="ARBA00006459"/>
    </source>
</evidence>
<evidence type="ECO:0000256" key="8">
    <source>
        <dbReference type="SAM" id="Phobius"/>
    </source>
</evidence>
<comment type="caution">
    <text evidence="9">The sequence shown here is derived from an EMBL/GenBank/DDBJ whole genome shotgun (WGS) entry which is preliminary data.</text>
</comment>
<evidence type="ECO:0000256" key="5">
    <source>
        <dbReference type="ARBA" id="ARBA00022847"/>
    </source>
</evidence>
<evidence type="ECO:0000256" key="6">
    <source>
        <dbReference type="ARBA" id="ARBA00022989"/>
    </source>
</evidence>
<protein>
    <submittedName>
        <fullName evidence="9">Uncharacterized protein</fullName>
    </submittedName>
</protein>
<evidence type="ECO:0000256" key="4">
    <source>
        <dbReference type="ARBA" id="ARBA00022692"/>
    </source>
</evidence>
<dbReference type="InterPro" id="IPR037272">
    <property type="entry name" value="SNS_sf"/>
</dbReference>
<keyword evidence="6 8" id="KW-1133">Transmembrane helix</keyword>
<dbReference type="PROSITE" id="PS50267">
    <property type="entry name" value="NA_NEUROTRAN_SYMP_3"/>
    <property type="match status" value="1"/>
</dbReference>
<dbReference type="EMBL" id="CAXLJM020000069">
    <property type="protein sequence ID" value="CAL8125657.1"/>
    <property type="molecule type" value="Genomic_DNA"/>
</dbReference>
<keyword evidence="5" id="KW-0769">Symport</keyword>
<keyword evidence="10" id="KW-1185">Reference proteome</keyword>
<evidence type="ECO:0000256" key="7">
    <source>
        <dbReference type="ARBA" id="ARBA00023136"/>
    </source>
</evidence>
<accession>A0ABP1RE00</accession>
<keyword evidence="7 8" id="KW-0472">Membrane</keyword>
<feature type="transmembrane region" description="Helical" evidence="8">
    <location>
        <begin position="288"/>
        <end position="313"/>
    </location>
</feature>
<organism evidence="9 10">
    <name type="scientific">Orchesella dallaii</name>
    <dbReference type="NCBI Taxonomy" id="48710"/>
    <lineage>
        <taxon>Eukaryota</taxon>
        <taxon>Metazoa</taxon>
        <taxon>Ecdysozoa</taxon>
        <taxon>Arthropoda</taxon>
        <taxon>Hexapoda</taxon>
        <taxon>Collembola</taxon>
        <taxon>Entomobryomorpha</taxon>
        <taxon>Entomobryoidea</taxon>
        <taxon>Orchesellidae</taxon>
        <taxon>Orchesellinae</taxon>
        <taxon>Orchesella</taxon>
    </lineage>
</organism>
<comment type="similarity">
    <text evidence="2">Belongs to the sodium:neurotransmitter symporter (SNF) (TC 2.A.22) family.</text>
</comment>
<evidence type="ECO:0000313" key="9">
    <source>
        <dbReference type="EMBL" id="CAL8125657.1"/>
    </source>
</evidence>
<dbReference type="Pfam" id="PF00209">
    <property type="entry name" value="SNF"/>
    <property type="match status" value="1"/>
</dbReference>
<dbReference type="InterPro" id="IPR000175">
    <property type="entry name" value="Na/ntran_symport"/>
</dbReference>
<proteinExistence type="inferred from homology"/>
<dbReference type="SUPFAM" id="SSF161070">
    <property type="entry name" value="SNF-like"/>
    <property type="match status" value="1"/>
</dbReference>
<evidence type="ECO:0000256" key="1">
    <source>
        <dbReference type="ARBA" id="ARBA00004141"/>
    </source>
</evidence>
<keyword evidence="4 8" id="KW-0812">Transmembrane</keyword>
<feature type="transmembrane region" description="Helical" evidence="8">
    <location>
        <begin position="213"/>
        <end position="232"/>
    </location>
</feature>
<dbReference type="Proteomes" id="UP001642540">
    <property type="component" value="Unassembled WGS sequence"/>
</dbReference>
<gene>
    <name evidence="9" type="ORF">ODALV1_LOCUS21065</name>
</gene>
<reference evidence="9 10" key="1">
    <citation type="submission" date="2024-08" db="EMBL/GenBank/DDBJ databases">
        <authorList>
            <person name="Cucini C."/>
            <person name="Frati F."/>
        </authorList>
    </citation>
    <scope>NUCLEOTIDE SEQUENCE [LARGE SCALE GENOMIC DNA]</scope>
</reference>
<sequence>MIMAWIRIYSNDSTSCLKGWETCYQHHYYNTPNCWTGEKDDDCNDPDLNPQALTSDLLYYNFKCRDIKYYCEQNGWEEIIGDRKCRDSNGKEHTIYERRYHATMEFYYGAVCGIKRKMDDDYKKNMIIETQRETGKTLDEIRQIVYVGEPLKLNSSTDVEAVEEYLRELETSNKTKFENILENLITPAYQKEYWEKDNEDGSQFVNSLVSSSYTLVQEVSVTTWIMIAVFLFEDLLKISFLSYVLNAVPFMMLVYVTMVSVFFDYSGYGIQQLFKLKNGWWDLIELEMWAEAVVQVIYTTGIGNGVLISLATFNNFGHSYLL</sequence>
<evidence type="ECO:0000256" key="3">
    <source>
        <dbReference type="ARBA" id="ARBA00022448"/>
    </source>
</evidence>